<organism evidence="3">
    <name type="scientific">Thelazia callipaeda</name>
    <name type="common">Oriental eyeworm</name>
    <name type="synonym">Parasitic nematode</name>
    <dbReference type="NCBI Taxonomy" id="103827"/>
    <lineage>
        <taxon>Eukaryota</taxon>
        <taxon>Metazoa</taxon>
        <taxon>Ecdysozoa</taxon>
        <taxon>Nematoda</taxon>
        <taxon>Chromadorea</taxon>
        <taxon>Rhabditida</taxon>
        <taxon>Spirurina</taxon>
        <taxon>Spiruromorpha</taxon>
        <taxon>Thelazioidea</taxon>
        <taxon>Thelaziidae</taxon>
        <taxon>Thelazia</taxon>
    </lineage>
</organism>
<accession>A0A0N5CYL4</accession>
<dbReference type="OrthoDB" id="5874070at2759"/>
<dbReference type="EMBL" id="UYYF01004345">
    <property type="protein sequence ID" value="VDN02787.1"/>
    <property type="molecule type" value="Genomic_DNA"/>
</dbReference>
<evidence type="ECO:0000313" key="2">
    <source>
        <dbReference type="Proteomes" id="UP000276776"/>
    </source>
</evidence>
<proteinExistence type="predicted"/>
<evidence type="ECO:0000313" key="1">
    <source>
        <dbReference type="EMBL" id="VDN02787.1"/>
    </source>
</evidence>
<dbReference type="WBParaSite" id="TCLT_0000554301-mRNA-1">
    <property type="protein sequence ID" value="TCLT_0000554301-mRNA-1"/>
    <property type="gene ID" value="TCLT_0000554301"/>
</dbReference>
<reference evidence="1 2" key="2">
    <citation type="submission" date="2018-11" db="EMBL/GenBank/DDBJ databases">
        <authorList>
            <consortium name="Pathogen Informatics"/>
        </authorList>
    </citation>
    <scope>NUCLEOTIDE SEQUENCE [LARGE SCALE GENOMIC DNA]</scope>
</reference>
<keyword evidence="2" id="KW-1185">Reference proteome</keyword>
<evidence type="ECO:0000313" key="3">
    <source>
        <dbReference type="WBParaSite" id="TCLT_0000554301-mRNA-1"/>
    </source>
</evidence>
<reference evidence="3" key="1">
    <citation type="submission" date="2017-02" db="UniProtKB">
        <authorList>
            <consortium name="WormBaseParasite"/>
        </authorList>
    </citation>
    <scope>IDENTIFICATION</scope>
</reference>
<dbReference type="AlphaFoldDB" id="A0A0N5CYL4"/>
<dbReference type="Proteomes" id="UP000276776">
    <property type="component" value="Unassembled WGS sequence"/>
</dbReference>
<gene>
    <name evidence="1" type="ORF">TCLT_LOCUS5532</name>
</gene>
<sequence>MVMSKWSLLERNRKPRQIRMRTNAAGRQKQQRVRKLRLQHLLKESTSSSAGMSRYSYVAMISLETFYSVFFSFQETRSTVDNSNNIKTKTVAWLQNPDVSTEPKQDIVDDDGDSRVSNADYFHAIVHAVAPGPLDIPAIYRTHAIIPSATQENISTAVSLAPESFFNKGDKKESVYIEKTDKISLISANYTTAKCTLYTGIHWNATTNFGSDHVGKQSLRKFIT</sequence>
<protein>
    <submittedName>
        <fullName evidence="3">Capsid protein</fullName>
    </submittedName>
</protein>
<name>A0A0N5CYL4_THECL</name>